<gene>
    <name evidence="1" type="ORF">CMV_000253</name>
</gene>
<organism evidence="1 2">
    <name type="scientific">Castanea mollissima</name>
    <name type="common">Chinese chestnut</name>
    <dbReference type="NCBI Taxonomy" id="60419"/>
    <lineage>
        <taxon>Eukaryota</taxon>
        <taxon>Viridiplantae</taxon>
        <taxon>Streptophyta</taxon>
        <taxon>Embryophyta</taxon>
        <taxon>Tracheophyta</taxon>
        <taxon>Spermatophyta</taxon>
        <taxon>Magnoliopsida</taxon>
        <taxon>eudicotyledons</taxon>
        <taxon>Gunneridae</taxon>
        <taxon>Pentapetalae</taxon>
        <taxon>rosids</taxon>
        <taxon>fabids</taxon>
        <taxon>Fagales</taxon>
        <taxon>Fagaceae</taxon>
        <taxon>Castanea</taxon>
    </lineage>
</organism>
<comment type="caution">
    <text evidence="1">The sequence shown here is derived from an EMBL/GenBank/DDBJ whole genome shotgun (WGS) entry which is preliminary data.</text>
</comment>
<keyword evidence="2" id="KW-1185">Reference proteome</keyword>
<dbReference type="Proteomes" id="UP000737018">
    <property type="component" value="Unassembled WGS sequence"/>
</dbReference>
<sequence length="75" mass="9019">MFEGTCLCILVHEQIPKSHLLILEIIQSRILKDMRQGQNSKPDKSRVFFQKKKKMYLLVHLYFIRIRIFKGFKVP</sequence>
<protein>
    <submittedName>
        <fullName evidence="1">Uncharacterized protein</fullName>
    </submittedName>
</protein>
<reference evidence="1" key="1">
    <citation type="submission" date="2020-03" db="EMBL/GenBank/DDBJ databases">
        <title>Castanea mollissima Vanexum genome sequencing.</title>
        <authorList>
            <person name="Staton M."/>
        </authorList>
    </citation>
    <scope>NUCLEOTIDE SEQUENCE</scope>
    <source>
        <tissue evidence="1">Leaf</tissue>
    </source>
</reference>
<dbReference type="EMBL" id="JRKL02000012">
    <property type="protein sequence ID" value="KAF3976573.1"/>
    <property type="molecule type" value="Genomic_DNA"/>
</dbReference>
<name>A0A8J4VXU7_9ROSI</name>
<evidence type="ECO:0000313" key="2">
    <source>
        <dbReference type="Proteomes" id="UP000737018"/>
    </source>
</evidence>
<proteinExistence type="predicted"/>
<dbReference type="AlphaFoldDB" id="A0A8J4VXU7"/>
<accession>A0A8J4VXU7</accession>
<evidence type="ECO:0000313" key="1">
    <source>
        <dbReference type="EMBL" id="KAF3976573.1"/>
    </source>
</evidence>